<accession>A0A226DQI1</accession>
<keyword evidence="2 7" id="KW-0645">Protease</keyword>
<dbReference type="InterPro" id="IPR038765">
    <property type="entry name" value="Papain-like_cys_pep_sf"/>
</dbReference>
<feature type="region of interest" description="Disordered" evidence="5">
    <location>
        <begin position="371"/>
        <end position="430"/>
    </location>
</feature>
<dbReference type="GO" id="GO:0080090">
    <property type="term" value="P:regulation of primary metabolic process"/>
    <property type="evidence" value="ECO:0007669"/>
    <property type="project" value="UniProtKB-ARBA"/>
</dbReference>
<keyword evidence="3" id="KW-0378">Hydrolase</keyword>
<dbReference type="AlphaFoldDB" id="A0A226DQI1"/>
<dbReference type="EMBL" id="LNIX01000015">
    <property type="protein sequence ID" value="OXA46466.1"/>
    <property type="molecule type" value="Genomic_DNA"/>
</dbReference>
<evidence type="ECO:0000256" key="1">
    <source>
        <dbReference type="ARBA" id="ARBA00005234"/>
    </source>
</evidence>
<reference evidence="7 8" key="1">
    <citation type="submission" date="2015-12" db="EMBL/GenBank/DDBJ databases">
        <title>The genome of Folsomia candida.</title>
        <authorList>
            <person name="Faddeeva A."/>
            <person name="Derks M.F."/>
            <person name="Anvar Y."/>
            <person name="Smit S."/>
            <person name="Van Straalen N."/>
            <person name="Roelofs D."/>
        </authorList>
    </citation>
    <scope>NUCLEOTIDE SEQUENCE [LARGE SCALE GENOMIC DNA]</scope>
    <source>
        <strain evidence="7 8">VU population</strain>
        <tissue evidence="7">Whole body</tissue>
    </source>
</reference>
<feature type="region of interest" description="Disordered" evidence="5">
    <location>
        <begin position="451"/>
        <end position="474"/>
    </location>
</feature>
<dbReference type="GO" id="GO:0005634">
    <property type="term" value="C:nucleus"/>
    <property type="evidence" value="ECO:0007669"/>
    <property type="project" value="TreeGrafter"/>
</dbReference>
<dbReference type="GO" id="GO:0016926">
    <property type="term" value="P:protein desumoylation"/>
    <property type="evidence" value="ECO:0007669"/>
    <property type="project" value="TreeGrafter"/>
</dbReference>
<dbReference type="InterPro" id="IPR003653">
    <property type="entry name" value="Peptidase_C48_C"/>
</dbReference>
<keyword evidence="4" id="KW-0788">Thiol protease</keyword>
<evidence type="ECO:0000256" key="4">
    <source>
        <dbReference type="ARBA" id="ARBA00022807"/>
    </source>
</evidence>
<name>A0A226DQI1_FOLCA</name>
<dbReference type="Gene3D" id="3.40.395.10">
    <property type="entry name" value="Adenoviral Proteinase, Chain A"/>
    <property type="match status" value="1"/>
</dbReference>
<evidence type="ECO:0000259" key="6">
    <source>
        <dbReference type="PROSITE" id="PS50600"/>
    </source>
</evidence>
<comment type="caution">
    <text evidence="7">The sequence shown here is derived from an EMBL/GenBank/DDBJ whole genome shotgun (WGS) entry which is preliminary data.</text>
</comment>
<dbReference type="FunFam" id="3.40.395.10:FF:000001">
    <property type="entry name" value="Sentrin-specific protease 1"/>
    <property type="match status" value="1"/>
</dbReference>
<dbReference type="STRING" id="158441.A0A226DQI1"/>
<feature type="domain" description="Ubiquitin-like protease family profile" evidence="6">
    <location>
        <begin position="607"/>
        <end position="771"/>
    </location>
</feature>
<keyword evidence="8" id="KW-1185">Reference proteome</keyword>
<feature type="compositionally biased region" description="Polar residues" evidence="5">
    <location>
        <begin position="151"/>
        <end position="174"/>
    </location>
</feature>
<evidence type="ECO:0000256" key="2">
    <source>
        <dbReference type="ARBA" id="ARBA00022670"/>
    </source>
</evidence>
<gene>
    <name evidence="7" type="ORF">Fcan01_18752</name>
</gene>
<protein>
    <submittedName>
        <fullName evidence="7">Sentrin-specific protease 1</fullName>
    </submittedName>
</protein>
<dbReference type="Proteomes" id="UP000198287">
    <property type="component" value="Unassembled WGS sequence"/>
</dbReference>
<proteinExistence type="inferred from homology"/>
<sequence length="803" mass="91031">MTDIVANVLNSVKNFFSQHSPFGNPAAAVVPPRGQVNGRVHRHQLEFGQVPRLFSVSSDDNYSRKRPFERIIEVEQEIELTDDEDECSPNNSHFSRTSTHDYFPKRFKSWAHDNTFEFFDEMHKKTRSACPNPNIPGVERQPWEFNFPEPKSQTGNKTSDITPSKNKTLKQNNVASSSSSAPPQPGDKHPNNTSTPAGMRESKTRTSGNHVGSSFSGSHTSGANKTNKDVELITIIDDDTIAVDHHQASSSSQFTARCNNKKKVDTVLPPNTTLKKSFMSLLCNTGKKAVDPISSTIRLEEKNAYKDMLLKAAAKKSSIFGRHLQRSKINNSEALALYHNWPASSPTVSFKYGRESKTLGLSERVKQDLRLFSTPTGSRSSTGSTPIGSSSPPILIDLDDEEKEKSQQLVPSNNYKLTSPPPRHPAPTALSLSTSFADLDDALNSTKYEYYTDEDSTPTPDPDQKAICGSEESDQLPKDDDIVILSEKIRDKYSSSRINSLALEQNLSPYINRSWLSGVSTLRRDYQKRLDREIQEHLQTVDVLNTESTLEKDLREDIRRKLTLTEIIVLEEPPPKLPDLTQAIRIIIDTAKRPGRDDDILAKRFNIDFTRGDVKTLAPCKWLNDNVVNAYMELISQRSKAQQDVPKTHAFTTFFYPKLLKEGYSNALKRWTRKVDIFDHDLLVFPIHLGLHWCLACADLRHKTVKYYDSLGGKNDKCLNALLNYLAQEMRERKGTLLNKEEWELENVDDVPQQQNGSDCGVFTCKFAEYLSRDADLTFVQENMNYYRERMVYEIIENDLMYP</sequence>
<evidence type="ECO:0000313" key="8">
    <source>
        <dbReference type="Proteomes" id="UP000198287"/>
    </source>
</evidence>
<comment type="similarity">
    <text evidence="1">Belongs to the peptidase C48 family.</text>
</comment>
<evidence type="ECO:0000256" key="5">
    <source>
        <dbReference type="SAM" id="MobiDB-lite"/>
    </source>
</evidence>
<feature type="region of interest" description="Disordered" evidence="5">
    <location>
        <begin position="126"/>
        <end position="225"/>
    </location>
</feature>
<dbReference type="GO" id="GO:0006508">
    <property type="term" value="P:proteolysis"/>
    <property type="evidence" value="ECO:0007669"/>
    <property type="project" value="UniProtKB-KW"/>
</dbReference>
<dbReference type="GO" id="GO:0016929">
    <property type="term" value="F:deSUMOylase activity"/>
    <property type="evidence" value="ECO:0007669"/>
    <property type="project" value="TreeGrafter"/>
</dbReference>
<dbReference type="SUPFAM" id="SSF54001">
    <property type="entry name" value="Cysteine proteinases"/>
    <property type="match status" value="1"/>
</dbReference>
<feature type="compositionally biased region" description="Polar residues" evidence="5">
    <location>
        <begin position="407"/>
        <end position="417"/>
    </location>
</feature>
<dbReference type="GO" id="GO:0060255">
    <property type="term" value="P:regulation of macromolecule metabolic process"/>
    <property type="evidence" value="ECO:0007669"/>
    <property type="project" value="UniProtKB-ARBA"/>
</dbReference>
<feature type="compositionally biased region" description="Low complexity" evidence="5">
    <location>
        <begin position="373"/>
        <end position="393"/>
    </location>
</feature>
<dbReference type="OrthoDB" id="1939479at2759"/>
<evidence type="ECO:0000256" key="3">
    <source>
        <dbReference type="ARBA" id="ARBA00022801"/>
    </source>
</evidence>
<dbReference type="PANTHER" id="PTHR12606">
    <property type="entry name" value="SENTRIN/SUMO-SPECIFIC PROTEASE"/>
    <property type="match status" value="1"/>
</dbReference>
<organism evidence="7 8">
    <name type="scientific">Folsomia candida</name>
    <name type="common">Springtail</name>
    <dbReference type="NCBI Taxonomy" id="158441"/>
    <lineage>
        <taxon>Eukaryota</taxon>
        <taxon>Metazoa</taxon>
        <taxon>Ecdysozoa</taxon>
        <taxon>Arthropoda</taxon>
        <taxon>Hexapoda</taxon>
        <taxon>Collembola</taxon>
        <taxon>Entomobryomorpha</taxon>
        <taxon>Isotomoidea</taxon>
        <taxon>Isotomidae</taxon>
        <taxon>Proisotominae</taxon>
        <taxon>Folsomia</taxon>
    </lineage>
</organism>
<dbReference type="PANTHER" id="PTHR12606:SF141">
    <property type="entry name" value="GH15225P-RELATED"/>
    <property type="match status" value="1"/>
</dbReference>
<dbReference type="PROSITE" id="PS50600">
    <property type="entry name" value="ULP_PROTEASE"/>
    <property type="match status" value="1"/>
</dbReference>
<dbReference type="Pfam" id="PF02902">
    <property type="entry name" value="Peptidase_C48"/>
    <property type="match status" value="1"/>
</dbReference>
<feature type="compositionally biased region" description="Polar residues" evidence="5">
    <location>
        <begin position="205"/>
        <end position="225"/>
    </location>
</feature>
<evidence type="ECO:0000313" key="7">
    <source>
        <dbReference type="EMBL" id="OXA46466.1"/>
    </source>
</evidence>